<accession>V2X9P3</accession>
<feature type="domain" description="Nephrocystin 3-like N-terminal" evidence="2">
    <location>
        <begin position="69"/>
        <end position="224"/>
    </location>
</feature>
<protein>
    <submittedName>
        <fullName evidence="3">Nwd2</fullName>
    </submittedName>
</protein>
<organism evidence="3 4">
    <name type="scientific">Moniliophthora roreri (strain MCA 2997)</name>
    <name type="common">Cocoa frosty pod rot fungus</name>
    <name type="synonym">Crinipellis roreri</name>
    <dbReference type="NCBI Taxonomy" id="1381753"/>
    <lineage>
        <taxon>Eukaryota</taxon>
        <taxon>Fungi</taxon>
        <taxon>Dikarya</taxon>
        <taxon>Basidiomycota</taxon>
        <taxon>Agaricomycotina</taxon>
        <taxon>Agaricomycetes</taxon>
        <taxon>Agaricomycetidae</taxon>
        <taxon>Agaricales</taxon>
        <taxon>Marasmiineae</taxon>
        <taxon>Marasmiaceae</taxon>
        <taxon>Moniliophthora</taxon>
    </lineage>
</organism>
<dbReference type="Proteomes" id="UP000017559">
    <property type="component" value="Unassembled WGS sequence"/>
</dbReference>
<dbReference type="AlphaFoldDB" id="V2X9P3"/>
<keyword evidence="4" id="KW-1185">Reference proteome</keyword>
<evidence type="ECO:0000259" key="2">
    <source>
        <dbReference type="Pfam" id="PF24883"/>
    </source>
</evidence>
<name>V2X9P3_MONRO</name>
<sequence length="398" mass="45747">MFTNSHHYRFYGGQFNNVGRDINYINNVDPLHDLWNTIKDVGASHNSEVRYPPPKCHPDTRQGVLEMIHKWVYSTSWWDGILWLYGPVGAGKSAIAQTIAETGQREGFLVSSFFFSRGDPKRSNPKSLFLTIAHALAVSIPELRPSIEQALRSNPTILRASLEEQFEKLIFEPCKSLAELLRFPWLIIIDGLDECNGSREQKRILSILGTLISKIRLRILICSRPEPPIHEVFNTNTLRPYLHHIVLDDTFQSQCDIRTFLTEEFQRIQTQPAFHHIQFPTLWPSPGVVDELIWKASGQFIYAATVVKFIDNEYCNPCTQLEIILHPRLQLDPDPESRSPFHDLDILYHQILSSCPQCSKLRNVIWAVVLLPDTGDSVTLLAQQRQLQLTQRRVSFVK</sequence>
<evidence type="ECO:0000313" key="3">
    <source>
        <dbReference type="EMBL" id="ESK89165.1"/>
    </source>
</evidence>
<dbReference type="PANTHER" id="PTHR10039:SF14">
    <property type="entry name" value="NACHT DOMAIN-CONTAINING PROTEIN"/>
    <property type="match status" value="1"/>
</dbReference>
<dbReference type="InterPro" id="IPR027417">
    <property type="entry name" value="P-loop_NTPase"/>
</dbReference>
<dbReference type="SUPFAM" id="SSF52540">
    <property type="entry name" value="P-loop containing nucleoside triphosphate hydrolases"/>
    <property type="match status" value="1"/>
</dbReference>
<proteinExistence type="predicted"/>
<comment type="caution">
    <text evidence="3">The sequence shown here is derived from an EMBL/GenBank/DDBJ whole genome shotgun (WGS) entry which is preliminary data.</text>
</comment>
<dbReference type="Pfam" id="PF24883">
    <property type="entry name" value="NPHP3_N"/>
    <property type="match status" value="1"/>
</dbReference>
<evidence type="ECO:0000313" key="4">
    <source>
        <dbReference type="Proteomes" id="UP000017559"/>
    </source>
</evidence>
<dbReference type="HOGENOM" id="CLU_000288_6_10_1"/>
<dbReference type="KEGG" id="mrr:Moror_5235"/>
<dbReference type="OrthoDB" id="4760524at2759"/>
<gene>
    <name evidence="3" type="ORF">Moror_5235</name>
</gene>
<reference evidence="3 4" key="1">
    <citation type="journal article" date="2014" name="BMC Genomics">
        <title>Genome and secretome analysis of the hemibiotrophic fungal pathogen, Moniliophthora roreri, which causes frosty pod rot disease of cacao: mechanisms of the biotrophic and necrotrophic phases.</title>
        <authorList>
            <person name="Meinhardt L.W."/>
            <person name="Costa G.G.L."/>
            <person name="Thomazella D.P.T."/>
            <person name="Teixeira P.J.P.L."/>
            <person name="Carazzolle M.F."/>
            <person name="Schuster S.C."/>
            <person name="Carlson J.E."/>
            <person name="Guiltinan M.J."/>
            <person name="Mieczkowski P."/>
            <person name="Farmer A."/>
            <person name="Ramaraj T."/>
            <person name="Crozier J."/>
            <person name="Davis R.E."/>
            <person name="Shao J."/>
            <person name="Melnick R.L."/>
            <person name="Pereira G.A.G."/>
            <person name="Bailey B.A."/>
        </authorList>
    </citation>
    <scope>NUCLEOTIDE SEQUENCE [LARGE SCALE GENOMIC DNA]</scope>
    <source>
        <strain evidence="3 4">MCA 2997</strain>
    </source>
</reference>
<dbReference type="STRING" id="1381753.V2X9P3"/>
<evidence type="ECO:0000256" key="1">
    <source>
        <dbReference type="ARBA" id="ARBA00022737"/>
    </source>
</evidence>
<keyword evidence="1" id="KW-0677">Repeat</keyword>
<dbReference type="PANTHER" id="PTHR10039">
    <property type="entry name" value="AMELOGENIN"/>
    <property type="match status" value="1"/>
</dbReference>
<dbReference type="InterPro" id="IPR056884">
    <property type="entry name" value="NPHP3-like_N"/>
</dbReference>
<dbReference type="EMBL" id="AWSO01000580">
    <property type="protein sequence ID" value="ESK89165.1"/>
    <property type="molecule type" value="Genomic_DNA"/>
</dbReference>
<dbReference type="Gene3D" id="3.40.50.300">
    <property type="entry name" value="P-loop containing nucleotide triphosphate hydrolases"/>
    <property type="match status" value="1"/>
</dbReference>